<protein>
    <submittedName>
        <fullName evidence="2">Uncharacterized protein</fullName>
    </submittedName>
</protein>
<evidence type="ECO:0000313" key="3">
    <source>
        <dbReference type="Proteomes" id="UP000597762"/>
    </source>
</evidence>
<comment type="caution">
    <text evidence="2">The sequence shown here is derived from an EMBL/GenBank/DDBJ whole genome shotgun (WGS) entry which is preliminary data.</text>
</comment>
<evidence type="ECO:0000256" key="1">
    <source>
        <dbReference type="SAM" id="Phobius"/>
    </source>
</evidence>
<feature type="transmembrane region" description="Helical" evidence="1">
    <location>
        <begin position="126"/>
        <end position="147"/>
    </location>
</feature>
<keyword evidence="1" id="KW-0812">Transmembrane</keyword>
<keyword evidence="1" id="KW-1133">Transmembrane helix</keyword>
<feature type="transmembrane region" description="Helical" evidence="1">
    <location>
        <begin position="214"/>
        <end position="237"/>
    </location>
</feature>
<name>A0A812CK46_ACAPH</name>
<sequence>MCRQFICSCVSITFPHYPLVCLLKRHFLNSLTTRSLRFILSFSLSLSVCLSLSLYIYNLCNLSIYSSIYLSIYFKEKQTNLRTILSPFPFILSFFLSFLCLSKFIFVYASPFLCHHFFGTVFRSHISFPNFIIHSTSFLLICFLNIYSLYIFSFFLLFLVLLFLFTLLHIIFFPFSSSFKLYFRLFFFQSFSVICRSFCHLISSYDFHLLLNSFTCLVFFVIFLCFSLIETFINIFAN</sequence>
<evidence type="ECO:0000313" key="2">
    <source>
        <dbReference type="EMBL" id="CAE1268563.1"/>
    </source>
</evidence>
<proteinExistence type="predicted"/>
<keyword evidence="3" id="KW-1185">Reference proteome</keyword>
<dbReference type="Proteomes" id="UP000597762">
    <property type="component" value="Unassembled WGS sequence"/>
</dbReference>
<dbReference type="EMBL" id="CAHIKZ030001575">
    <property type="protein sequence ID" value="CAE1268563.1"/>
    <property type="molecule type" value="Genomic_DNA"/>
</dbReference>
<feature type="transmembrane region" description="Helical" evidence="1">
    <location>
        <begin position="154"/>
        <end position="175"/>
    </location>
</feature>
<keyword evidence="1" id="KW-0472">Membrane</keyword>
<accession>A0A812CK46</accession>
<dbReference type="AlphaFoldDB" id="A0A812CK46"/>
<feature type="transmembrane region" description="Helical" evidence="1">
    <location>
        <begin position="38"/>
        <end position="60"/>
    </location>
</feature>
<feature type="transmembrane region" description="Helical" evidence="1">
    <location>
        <begin position="81"/>
        <end position="106"/>
    </location>
</feature>
<reference evidence="2" key="1">
    <citation type="submission" date="2021-01" db="EMBL/GenBank/DDBJ databases">
        <authorList>
            <person name="Li R."/>
            <person name="Bekaert M."/>
        </authorList>
    </citation>
    <scope>NUCLEOTIDE SEQUENCE</scope>
    <source>
        <strain evidence="2">Farmed</strain>
    </source>
</reference>
<gene>
    <name evidence="2" type="ORF">SPHA_36139</name>
</gene>
<organism evidence="2 3">
    <name type="scientific">Acanthosepion pharaonis</name>
    <name type="common">Pharaoh cuttlefish</name>
    <name type="synonym">Sepia pharaonis</name>
    <dbReference type="NCBI Taxonomy" id="158019"/>
    <lineage>
        <taxon>Eukaryota</taxon>
        <taxon>Metazoa</taxon>
        <taxon>Spiralia</taxon>
        <taxon>Lophotrochozoa</taxon>
        <taxon>Mollusca</taxon>
        <taxon>Cephalopoda</taxon>
        <taxon>Coleoidea</taxon>
        <taxon>Decapodiformes</taxon>
        <taxon>Sepiida</taxon>
        <taxon>Sepiina</taxon>
        <taxon>Sepiidae</taxon>
        <taxon>Acanthosepion</taxon>
    </lineage>
</organism>